<feature type="transmembrane region" description="Helical" evidence="1">
    <location>
        <begin position="55"/>
        <end position="77"/>
    </location>
</feature>
<accession>A0ABP8T6K6</accession>
<evidence type="ECO:0000313" key="2">
    <source>
        <dbReference type="EMBL" id="GAA4579972.1"/>
    </source>
</evidence>
<gene>
    <name evidence="2" type="ORF">GCM10023176_58730</name>
</gene>
<comment type="caution">
    <text evidence="2">The sequence shown here is derived from an EMBL/GenBank/DDBJ whole genome shotgun (WGS) entry which is preliminary data.</text>
</comment>
<feature type="transmembrane region" description="Helical" evidence="1">
    <location>
        <begin position="31"/>
        <end position="49"/>
    </location>
</feature>
<keyword evidence="1" id="KW-0472">Membrane</keyword>
<evidence type="ECO:0008006" key="4">
    <source>
        <dbReference type="Google" id="ProtNLM"/>
    </source>
</evidence>
<dbReference type="PANTHER" id="PTHR42910">
    <property type="entry name" value="TRANSPORTER SCO4007-RELATED"/>
    <property type="match status" value="1"/>
</dbReference>
<proteinExistence type="predicted"/>
<dbReference type="InterPro" id="IPR036259">
    <property type="entry name" value="MFS_trans_sf"/>
</dbReference>
<organism evidence="2 3">
    <name type="scientific">Micromonospora coerulea</name>
    <dbReference type="NCBI Taxonomy" id="47856"/>
    <lineage>
        <taxon>Bacteria</taxon>
        <taxon>Bacillati</taxon>
        <taxon>Actinomycetota</taxon>
        <taxon>Actinomycetes</taxon>
        <taxon>Micromonosporales</taxon>
        <taxon>Micromonosporaceae</taxon>
        <taxon>Micromonospora</taxon>
    </lineage>
</organism>
<dbReference type="RefSeq" id="WP_346124919.1">
    <property type="nucleotide sequence ID" value="NZ_BAABGU010000054.1"/>
</dbReference>
<evidence type="ECO:0000256" key="1">
    <source>
        <dbReference type="SAM" id="Phobius"/>
    </source>
</evidence>
<keyword evidence="3" id="KW-1185">Reference proteome</keyword>
<keyword evidence="1" id="KW-0812">Transmembrane</keyword>
<reference evidence="3" key="1">
    <citation type="journal article" date="2019" name="Int. J. Syst. Evol. Microbiol.">
        <title>The Global Catalogue of Microorganisms (GCM) 10K type strain sequencing project: providing services to taxonomists for standard genome sequencing and annotation.</title>
        <authorList>
            <consortium name="The Broad Institute Genomics Platform"/>
            <consortium name="The Broad Institute Genome Sequencing Center for Infectious Disease"/>
            <person name="Wu L."/>
            <person name="Ma J."/>
        </authorList>
    </citation>
    <scope>NUCLEOTIDE SEQUENCE [LARGE SCALE GENOMIC DNA]</scope>
    <source>
        <strain evidence="3">JCM 3175</strain>
    </source>
</reference>
<evidence type="ECO:0000313" key="3">
    <source>
        <dbReference type="Proteomes" id="UP001500307"/>
    </source>
</evidence>
<keyword evidence="1" id="KW-1133">Transmembrane helix</keyword>
<dbReference type="SUPFAM" id="SSF103473">
    <property type="entry name" value="MFS general substrate transporter"/>
    <property type="match status" value="1"/>
</dbReference>
<dbReference type="Proteomes" id="UP001500307">
    <property type="component" value="Unassembled WGS sequence"/>
</dbReference>
<dbReference type="PANTHER" id="PTHR42910:SF1">
    <property type="entry name" value="MAJOR FACILITATOR SUPERFAMILY (MFS) PROFILE DOMAIN-CONTAINING PROTEIN"/>
    <property type="match status" value="1"/>
</dbReference>
<sequence length="94" mass="9751">MLLDVGMQSGMVANQARIYALRPEAQSRLNTAYMTCAYLGGSLGSWFGARAYAHFGWLGVCAVLALLAAIALAGHLASSPATGHPRATVAAQNT</sequence>
<protein>
    <recommendedName>
        <fullName evidence="4">MFS transporter</fullName>
    </recommendedName>
</protein>
<dbReference type="Gene3D" id="1.20.1250.20">
    <property type="entry name" value="MFS general substrate transporter like domains"/>
    <property type="match status" value="1"/>
</dbReference>
<dbReference type="EMBL" id="BAABGU010000054">
    <property type="protein sequence ID" value="GAA4579972.1"/>
    <property type="molecule type" value="Genomic_DNA"/>
</dbReference>
<name>A0ABP8T6K6_9ACTN</name>